<evidence type="ECO:0000256" key="5">
    <source>
        <dbReference type="ARBA" id="ARBA00022803"/>
    </source>
</evidence>
<evidence type="ECO:0000256" key="8">
    <source>
        <dbReference type="ARBA" id="ARBA00038130"/>
    </source>
</evidence>
<dbReference type="Pfam" id="PF23387">
    <property type="entry name" value="TPR_IFT80_172"/>
    <property type="match status" value="1"/>
</dbReference>
<comment type="similarity">
    <text evidence="8">Belongs to the IFT172 family.</text>
</comment>
<dbReference type="SUPFAM" id="SSF50969">
    <property type="entry name" value="YVTN repeat-like/Quinoprotein amine dehydrogenase"/>
    <property type="match status" value="1"/>
</dbReference>
<dbReference type="FunFam" id="1.25.40.470:FF:000013">
    <property type="entry name" value="intraflagellar transport protein 172 homolog"/>
    <property type="match status" value="1"/>
</dbReference>
<proteinExistence type="inferred from homology"/>
<evidence type="ECO:0000256" key="4">
    <source>
        <dbReference type="ARBA" id="ARBA00022737"/>
    </source>
</evidence>
<evidence type="ECO:0000256" key="9">
    <source>
        <dbReference type="ARBA" id="ARBA00073483"/>
    </source>
</evidence>
<dbReference type="InterPro" id="IPR011044">
    <property type="entry name" value="Quino_amine_DH_bsu"/>
</dbReference>
<accession>A0A4Z2BT83</accession>
<protein>
    <recommendedName>
        <fullName evidence="9">Intraflagellar transport protein 172 homolog</fullName>
    </recommendedName>
</protein>
<dbReference type="InterPro" id="IPR011990">
    <property type="entry name" value="TPR-like_helical_dom_sf"/>
</dbReference>
<dbReference type="FunFam" id="1.25.40.470:FF:000012">
    <property type="entry name" value="intraflagellar transport protein 172 homolog"/>
    <property type="match status" value="1"/>
</dbReference>
<organism evidence="11 12">
    <name type="scientific">Takifugu bimaculatus</name>
    <dbReference type="NCBI Taxonomy" id="433685"/>
    <lineage>
        <taxon>Eukaryota</taxon>
        <taxon>Metazoa</taxon>
        <taxon>Chordata</taxon>
        <taxon>Craniata</taxon>
        <taxon>Vertebrata</taxon>
        <taxon>Euteleostomi</taxon>
        <taxon>Actinopterygii</taxon>
        <taxon>Neopterygii</taxon>
        <taxon>Teleostei</taxon>
        <taxon>Neoteleostei</taxon>
        <taxon>Acanthomorphata</taxon>
        <taxon>Eupercaria</taxon>
        <taxon>Tetraodontiformes</taxon>
        <taxon>Tetradontoidea</taxon>
        <taxon>Tetraodontidae</taxon>
        <taxon>Takifugu</taxon>
    </lineage>
</organism>
<dbReference type="SUPFAM" id="SSF48452">
    <property type="entry name" value="TPR-like"/>
    <property type="match status" value="1"/>
</dbReference>
<evidence type="ECO:0000313" key="12">
    <source>
        <dbReference type="Proteomes" id="UP000516260"/>
    </source>
</evidence>
<dbReference type="Gene3D" id="1.25.40.470">
    <property type="match status" value="3"/>
</dbReference>
<reference evidence="11 12" key="1">
    <citation type="submission" date="2019-04" db="EMBL/GenBank/DDBJ databases">
        <title>The sequence and de novo assembly of Takifugu bimaculatus genome using PacBio and Hi-C technologies.</title>
        <authorList>
            <person name="Xu P."/>
            <person name="Liu B."/>
            <person name="Zhou Z."/>
        </authorList>
    </citation>
    <scope>NUCLEOTIDE SEQUENCE [LARGE SCALE GENOMIC DNA]</scope>
    <source>
        <strain evidence="11">TB-2018</strain>
        <tissue evidence="11">Muscle</tissue>
    </source>
</reference>
<dbReference type="GO" id="GO:0005930">
    <property type="term" value="C:axoneme"/>
    <property type="evidence" value="ECO:0007669"/>
    <property type="project" value="TreeGrafter"/>
</dbReference>
<evidence type="ECO:0000256" key="2">
    <source>
        <dbReference type="ARBA" id="ARBA00022473"/>
    </source>
</evidence>
<keyword evidence="7" id="KW-0966">Cell projection</keyword>
<dbReference type="PANTHER" id="PTHR15722:SF2">
    <property type="entry name" value="INTRAFLAGELLAR TRANSPORT PROTEIN 172 HOMOLOG"/>
    <property type="match status" value="1"/>
</dbReference>
<dbReference type="EMBL" id="SWLE01000011">
    <property type="protein sequence ID" value="TNM94540.1"/>
    <property type="molecule type" value="Genomic_DNA"/>
</dbReference>
<keyword evidence="6" id="KW-0969">Cilium</keyword>
<evidence type="ECO:0000259" key="10">
    <source>
        <dbReference type="Pfam" id="PF23387"/>
    </source>
</evidence>
<keyword evidence="5" id="KW-0802">TPR repeat</keyword>
<keyword evidence="12" id="KW-1185">Reference proteome</keyword>
<dbReference type="Proteomes" id="UP000516260">
    <property type="component" value="Chromosome 19"/>
</dbReference>
<evidence type="ECO:0000256" key="7">
    <source>
        <dbReference type="ARBA" id="ARBA00023273"/>
    </source>
</evidence>
<dbReference type="GO" id="GO:0042073">
    <property type="term" value="P:intraciliary transport"/>
    <property type="evidence" value="ECO:0007669"/>
    <property type="project" value="TreeGrafter"/>
</dbReference>
<gene>
    <name evidence="11" type="ORF">fugu_017299</name>
</gene>
<dbReference type="FunFam" id="1.25.40.470:FF:000008">
    <property type="entry name" value="Intraflagellar transport protein 172 homolog"/>
    <property type="match status" value="1"/>
</dbReference>
<feature type="domain" description="IFT80/172/WDR35 TPR" evidence="10">
    <location>
        <begin position="192"/>
        <end position="296"/>
    </location>
</feature>
<keyword evidence="2" id="KW-0217">Developmental protein</keyword>
<dbReference type="GO" id="GO:0036064">
    <property type="term" value="C:ciliary basal body"/>
    <property type="evidence" value="ECO:0007669"/>
    <property type="project" value="TreeGrafter"/>
</dbReference>
<keyword evidence="3" id="KW-0853">WD repeat</keyword>
<name>A0A4Z2BT83_9TELE</name>
<dbReference type="PANTHER" id="PTHR15722">
    <property type="entry name" value="IFT140/172-RELATED"/>
    <property type="match status" value="1"/>
</dbReference>
<comment type="subcellular location">
    <subcellularLocation>
        <location evidence="1">Cell projection</location>
        <location evidence="1">Cilium</location>
    </subcellularLocation>
</comment>
<evidence type="ECO:0000256" key="6">
    <source>
        <dbReference type="ARBA" id="ARBA00023069"/>
    </source>
</evidence>
<dbReference type="GO" id="GO:0030992">
    <property type="term" value="C:intraciliary transport particle B"/>
    <property type="evidence" value="ECO:0007669"/>
    <property type="project" value="TreeGrafter"/>
</dbReference>
<dbReference type="InterPro" id="IPR056157">
    <property type="entry name" value="TPR_IFT80_172_dom"/>
</dbReference>
<evidence type="ECO:0000313" key="11">
    <source>
        <dbReference type="EMBL" id="TNM94540.1"/>
    </source>
</evidence>
<comment type="caution">
    <text evidence="11">The sequence shown here is derived from an EMBL/GenBank/DDBJ whole genome shotgun (WGS) entry which is preliminary data.</text>
</comment>
<keyword evidence="4" id="KW-0677">Repeat</keyword>
<sequence>MNPHLISVRLNERKQRGVEDNKKIAYLIDLKTIAIVDLVKGYNLGTIGHDSKVDWLELNETGCKLLFRDKKQRLQLYDIKSGVKATLLSFCQYVQWVPGSDVVVAQNRGNLCVWYSIDSPESITMFPIKGDIVDLQRADGKTVVIVAEGVSAVPYALDEGLIEFGTAVDDGDYNRAVTFLETLEMSPESEAMWKTLSKLALEAEQLHIAERCFAALGDVSTLRFLQQTNQIADKGSQGVGGDGTASFEVQARLAMLNGDFKLAEMHYLEQNAVDEVIEMYLELHMWDECIAVAEARGHPELDNLRKNYFEWLIQTGQYNKAGAVKENQRDFQGAVNLYLKAGLPTKAARLAIDQPEISSNSDSVGRIVASLIKGEFYERAGDLYEKLRNNERALANYCKGGAFRKAVELARVAFPAEVVRLEESWGDYLVQQKQMDAAINHFIEAGCSLKAIEAAIAARQWKKAVHLLELQEDSLVATYCVKIAQHYAAMQEYEMAEQLFVKGGHIKDAIDMYTAAGSWERAHKLAVKCMTTEEVSALYISRAQEMEKDGKYKEAERLFAVVKKLDLAITMYKKNRMFDDVIRLVANYHPEFLKETHVHLANELENESRFSEAEHHLVEADEWRAAVHMYGTKEMWEDAHRVAKSHGDSEAQKRVAYLWAHSLGGEAAVKLLNKFGLLEFAIETASNKCLFSFAFDLARLACKEKIPEVHLKHAMHLEDQGKFPEAEMEFIKAGKPKEAVLMHVHNKDWAGAQRVAEGYDPESVCDVLVEQAKFCFQQNELQKSEALLLRAQRPELAVQFYKEAGMWSDAIRICKEYLANKLSVLQEEYEMETSRKGIRGVEGLLEQAREWEQSCEYSRAVECYLKVKDDSDAALVEKCWMKAADLSIKFLGRDQAAEVVRAVAPRLAERRKHGDAADLYLSVDLIKEAIDVFIDSEEWNKAKRVAKELEPRYEDYVDHKYKEYLKNQGKVDSLVDVDVMAALDMYAERGQWDKCLETAYNQNYKVPP</sequence>
<dbReference type="AlphaFoldDB" id="A0A4Z2BT83"/>
<dbReference type="InterPro" id="IPR016024">
    <property type="entry name" value="ARM-type_fold"/>
</dbReference>
<evidence type="ECO:0000256" key="3">
    <source>
        <dbReference type="ARBA" id="ARBA00022574"/>
    </source>
</evidence>
<evidence type="ECO:0000256" key="1">
    <source>
        <dbReference type="ARBA" id="ARBA00004138"/>
    </source>
</evidence>
<dbReference type="SUPFAM" id="SSF48371">
    <property type="entry name" value="ARM repeat"/>
    <property type="match status" value="1"/>
</dbReference>